<evidence type="ECO:0000313" key="4">
    <source>
        <dbReference type="EMBL" id="GAA5517942.1"/>
    </source>
</evidence>
<evidence type="ECO:0000259" key="3">
    <source>
        <dbReference type="Pfam" id="PF02230"/>
    </source>
</evidence>
<keyword evidence="2 4" id="KW-0378">Hydrolase</keyword>
<reference evidence="4 5" key="1">
    <citation type="submission" date="2024-02" db="EMBL/GenBank/DDBJ databases">
        <title>Lysinimicrobium sediminis NBRC 112286.</title>
        <authorList>
            <person name="Ichikawa N."/>
            <person name="Katano-Makiyama Y."/>
            <person name="Hidaka K."/>
        </authorList>
    </citation>
    <scope>NUCLEOTIDE SEQUENCE [LARGE SCALE GENOMIC DNA]</scope>
    <source>
        <strain evidence="4 5">NBRC 112286</strain>
    </source>
</reference>
<sequence length="215" mass="23010">MTLRALYGPGWSPSGDSPVAVLLHGYGSHERDLPGLARWLPPTLPWASLRAPLETGYGGAAWFPLSPDGGMDAASITAATRAVWAWVDDAVGTDAPIVPVGFSQGGMMALQLLRTRPERVLAPVVLAGFVPDHAQPADEDLARLRPPVFWGRGDADPVIWPEAIARTRAFLDGHATVTARIYPGMGHTITEEEIADVRDFLDAHLPRTVAGTQPN</sequence>
<name>A0ABP9WDN4_9MICO</name>
<proteinExistence type="inferred from homology"/>
<dbReference type="RefSeq" id="WP_286216012.1">
    <property type="nucleotide sequence ID" value="NZ_AP027736.1"/>
</dbReference>
<gene>
    <name evidence="4" type="primary">mhqD</name>
    <name evidence="4" type="ORF">Lsed01_00359</name>
</gene>
<dbReference type="InterPro" id="IPR003140">
    <property type="entry name" value="PLipase/COase/thioEstase"/>
</dbReference>
<comment type="similarity">
    <text evidence="1">Belongs to the AB hydrolase superfamily. AB hydrolase 2 family.</text>
</comment>
<protein>
    <submittedName>
        <fullName evidence="4">Hydrolase MhqD</fullName>
    </submittedName>
</protein>
<feature type="domain" description="Phospholipase/carboxylesterase/thioesterase" evidence="3">
    <location>
        <begin position="18"/>
        <end position="204"/>
    </location>
</feature>
<dbReference type="InterPro" id="IPR050565">
    <property type="entry name" value="LYPA1-2/EST-like"/>
</dbReference>
<evidence type="ECO:0000256" key="1">
    <source>
        <dbReference type="ARBA" id="ARBA00006499"/>
    </source>
</evidence>
<dbReference type="EMBL" id="BAABRR010000001">
    <property type="protein sequence ID" value="GAA5517942.1"/>
    <property type="molecule type" value="Genomic_DNA"/>
</dbReference>
<comment type="caution">
    <text evidence="4">The sequence shown here is derived from an EMBL/GenBank/DDBJ whole genome shotgun (WGS) entry which is preliminary data.</text>
</comment>
<dbReference type="Pfam" id="PF02230">
    <property type="entry name" value="Abhydrolase_2"/>
    <property type="match status" value="1"/>
</dbReference>
<dbReference type="PANTHER" id="PTHR10655">
    <property type="entry name" value="LYSOPHOSPHOLIPASE-RELATED"/>
    <property type="match status" value="1"/>
</dbReference>
<dbReference type="PANTHER" id="PTHR10655:SF17">
    <property type="entry name" value="LYSOPHOSPHOLIPASE-LIKE PROTEIN 1"/>
    <property type="match status" value="1"/>
</dbReference>
<keyword evidence="5" id="KW-1185">Reference proteome</keyword>
<dbReference type="GO" id="GO:0016787">
    <property type="term" value="F:hydrolase activity"/>
    <property type="evidence" value="ECO:0007669"/>
    <property type="project" value="UniProtKB-KW"/>
</dbReference>
<evidence type="ECO:0000313" key="5">
    <source>
        <dbReference type="Proteomes" id="UP001426770"/>
    </source>
</evidence>
<accession>A0ABP9WDN4</accession>
<dbReference type="SUPFAM" id="SSF53474">
    <property type="entry name" value="alpha/beta-Hydrolases"/>
    <property type="match status" value="1"/>
</dbReference>
<organism evidence="4 5">
    <name type="scientific">Demequina sediminis</name>
    <dbReference type="NCBI Taxonomy" id="1930058"/>
    <lineage>
        <taxon>Bacteria</taxon>
        <taxon>Bacillati</taxon>
        <taxon>Actinomycetota</taxon>
        <taxon>Actinomycetes</taxon>
        <taxon>Micrococcales</taxon>
        <taxon>Demequinaceae</taxon>
        <taxon>Demequina</taxon>
    </lineage>
</organism>
<dbReference type="InterPro" id="IPR029058">
    <property type="entry name" value="AB_hydrolase_fold"/>
</dbReference>
<dbReference type="Proteomes" id="UP001426770">
    <property type="component" value="Unassembled WGS sequence"/>
</dbReference>
<dbReference type="Gene3D" id="3.40.50.1820">
    <property type="entry name" value="alpha/beta hydrolase"/>
    <property type="match status" value="1"/>
</dbReference>
<evidence type="ECO:0000256" key="2">
    <source>
        <dbReference type="ARBA" id="ARBA00022801"/>
    </source>
</evidence>